<dbReference type="STRING" id="946122.A0A0C2X4T5"/>
<keyword evidence="4 7" id="KW-1133">Transmembrane helix</keyword>
<keyword evidence="9" id="KW-1185">Reference proteome</keyword>
<evidence type="ECO:0000313" key="9">
    <source>
        <dbReference type="Proteomes" id="UP000054549"/>
    </source>
</evidence>
<organism evidence="8 9">
    <name type="scientific">Amanita muscaria (strain Koide BX008)</name>
    <dbReference type="NCBI Taxonomy" id="946122"/>
    <lineage>
        <taxon>Eukaryota</taxon>
        <taxon>Fungi</taxon>
        <taxon>Dikarya</taxon>
        <taxon>Basidiomycota</taxon>
        <taxon>Agaricomycotina</taxon>
        <taxon>Agaricomycetes</taxon>
        <taxon>Agaricomycetidae</taxon>
        <taxon>Agaricales</taxon>
        <taxon>Pluteineae</taxon>
        <taxon>Amanitaceae</taxon>
        <taxon>Amanita</taxon>
    </lineage>
</organism>
<accession>A0A0C2X4T5</accession>
<protein>
    <submittedName>
        <fullName evidence="8">Uncharacterized protein</fullName>
    </submittedName>
</protein>
<dbReference type="Proteomes" id="UP000054549">
    <property type="component" value="Unassembled WGS sequence"/>
</dbReference>
<dbReference type="CDD" id="cd22888">
    <property type="entry name" value="CcO_VIIa_fungal"/>
    <property type="match status" value="1"/>
</dbReference>
<name>A0A0C2X4T5_AMAMK</name>
<dbReference type="OrthoDB" id="2317211at2759"/>
<evidence type="ECO:0000256" key="7">
    <source>
        <dbReference type="SAM" id="Phobius"/>
    </source>
</evidence>
<dbReference type="AlphaFoldDB" id="A0A0C2X4T5"/>
<dbReference type="InParanoid" id="A0A0C2X4T5"/>
<evidence type="ECO:0000256" key="6">
    <source>
        <dbReference type="ARBA" id="ARBA00023136"/>
    </source>
</evidence>
<dbReference type="PANTHER" id="PTHR28264:SF1">
    <property type="entry name" value="CYTOCHROME C OXIDASE SUBUNIT 6C"/>
    <property type="match status" value="1"/>
</dbReference>
<evidence type="ECO:0000256" key="1">
    <source>
        <dbReference type="ARBA" id="ARBA00004273"/>
    </source>
</evidence>
<keyword evidence="2 7" id="KW-0812">Transmembrane</keyword>
<feature type="transmembrane region" description="Helical" evidence="7">
    <location>
        <begin position="14"/>
        <end position="36"/>
    </location>
</feature>
<keyword evidence="3" id="KW-0999">Mitochondrion inner membrane</keyword>
<proteinExistence type="predicted"/>
<sequence length="66" mass="7324">MPIAPITGKLRKHFWLDLGVGFSLGISAGYAYWYGIHLKACKSIYMHNFNFCFSSLSSGTPGTFLC</sequence>
<evidence type="ECO:0000256" key="2">
    <source>
        <dbReference type="ARBA" id="ARBA00022692"/>
    </source>
</evidence>
<evidence type="ECO:0000256" key="4">
    <source>
        <dbReference type="ARBA" id="ARBA00022989"/>
    </source>
</evidence>
<dbReference type="HOGENOM" id="CLU_2830696_0_0_1"/>
<dbReference type="EMBL" id="KN818226">
    <property type="protein sequence ID" value="KIL69282.1"/>
    <property type="molecule type" value="Genomic_DNA"/>
</dbReference>
<comment type="subcellular location">
    <subcellularLocation>
        <location evidence="1">Mitochondrion inner membrane</location>
    </subcellularLocation>
</comment>
<keyword evidence="5" id="KW-0496">Mitochondrion</keyword>
<keyword evidence="6 7" id="KW-0472">Membrane</keyword>
<dbReference type="GO" id="GO:0005743">
    <property type="term" value="C:mitochondrial inner membrane"/>
    <property type="evidence" value="ECO:0007669"/>
    <property type="project" value="UniProtKB-SubCell"/>
</dbReference>
<dbReference type="GO" id="GO:0006123">
    <property type="term" value="P:mitochondrial electron transport, cytochrome c to oxygen"/>
    <property type="evidence" value="ECO:0007669"/>
    <property type="project" value="TreeGrafter"/>
</dbReference>
<evidence type="ECO:0000256" key="3">
    <source>
        <dbReference type="ARBA" id="ARBA00022792"/>
    </source>
</evidence>
<dbReference type="GO" id="GO:0004129">
    <property type="term" value="F:cytochrome-c oxidase activity"/>
    <property type="evidence" value="ECO:0007669"/>
    <property type="project" value="TreeGrafter"/>
</dbReference>
<dbReference type="PANTHER" id="PTHR28264">
    <property type="entry name" value="CYTOCHROME C OXIDASE SUBUNIT 7A"/>
    <property type="match status" value="1"/>
</dbReference>
<reference evidence="8 9" key="1">
    <citation type="submission" date="2014-04" db="EMBL/GenBank/DDBJ databases">
        <title>Evolutionary Origins and Diversification of the Mycorrhizal Mutualists.</title>
        <authorList>
            <consortium name="DOE Joint Genome Institute"/>
            <consortium name="Mycorrhizal Genomics Consortium"/>
            <person name="Kohler A."/>
            <person name="Kuo A."/>
            <person name="Nagy L.G."/>
            <person name="Floudas D."/>
            <person name="Copeland A."/>
            <person name="Barry K.W."/>
            <person name="Cichocki N."/>
            <person name="Veneault-Fourrey C."/>
            <person name="LaButti K."/>
            <person name="Lindquist E.A."/>
            <person name="Lipzen A."/>
            <person name="Lundell T."/>
            <person name="Morin E."/>
            <person name="Murat C."/>
            <person name="Riley R."/>
            <person name="Ohm R."/>
            <person name="Sun H."/>
            <person name="Tunlid A."/>
            <person name="Henrissat B."/>
            <person name="Grigoriev I.V."/>
            <person name="Hibbett D.S."/>
            <person name="Martin F."/>
        </authorList>
    </citation>
    <scope>NUCLEOTIDE SEQUENCE [LARGE SCALE GENOMIC DNA]</scope>
    <source>
        <strain evidence="8 9">Koide BX008</strain>
    </source>
</reference>
<evidence type="ECO:0000256" key="5">
    <source>
        <dbReference type="ARBA" id="ARBA00023128"/>
    </source>
</evidence>
<gene>
    <name evidence="8" type="ORF">M378DRAFT_157534</name>
</gene>
<evidence type="ECO:0000313" key="8">
    <source>
        <dbReference type="EMBL" id="KIL69282.1"/>
    </source>
</evidence>